<keyword evidence="8" id="KW-0472">Membrane</keyword>
<dbReference type="FunFam" id="2.60.40.10:FF:001303">
    <property type="entry name" value="Cell surface glycoprotein MUC18"/>
    <property type="match status" value="1"/>
</dbReference>
<dbReference type="PROSITE" id="PS50835">
    <property type="entry name" value="IG_LIKE"/>
    <property type="match status" value="3"/>
</dbReference>
<proteinExistence type="predicted"/>
<evidence type="ECO:0000256" key="13">
    <source>
        <dbReference type="ARBA" id="ARBA00067496"/>
    </source>
</evidence>
<dbReference type="InterPro" id="IPR003599">
    <property type="entry name" value="Ig_sub"/>
</dbReference>
<evidence type="ECO:0000256" key="7">
    <source>
        <dbReference type="ARBA" id="ARBA00022989"/>
    </source>
</evidence>
<evidence type="ECO:0000256" key="2">
    <source>
        <dbReference type="ARBA" id="ARBA00022553"/>
    </source>
</evidence>
<evidence type="ECO:0000256" key="11">
    <source>
        <dbReference type="ARBA" id="ARBA00023319"/>
    </source>
</evidence>
<dbReference type="Pfam" id="PF08205">
    <property type="entry name" value="C2-set_2"/>
    <property type="match status" value="1"/>
</dbReference>
<dbReference type="GO" id="GO:0005886">
    <property type="term" value="C:plasma membrane"/>
    <property type="evidence" value="ECO:0007669"/>
    <property type="project" value="TreeGrafter"/>
</dbReference>
<evidence type="ECO:0000313" key="18">
    <source>
        <dbReference type="Ensembl" id="ENSRBIP00000040169.1"/>
    </source>
</evidence>
<feature type="region of interest" description="Disordered" evidence="16">
    <location>
        <begin position="202"/>
        <end position="222"/>
    </location>
</feature>
<feature type="domain" description="Ig-like" evidence="17">
    <location>
        <begin position="258"/>
        <end position="347"/>
    </location>
</feature>
<evidence type="ECO:0000259" key="17">
    <source>
        <dbReference type="PROSITE" id="PS50835"/>
    </source>
</evidence>
<evidence type="ECO:0000256" key="5">
    <source>
        <dbReference type="ARBA" id="ARBA00022737"/>
    </source>
</evidence>
<dbReference type="Gene3D" id="2.60.40.10">
    <property type="entry name" value="Immunoglobulins"/>
    <property type="match status" value="4"/>
</dbReference>
<feature type="domain" description="Ig-like" evidence="17">
    <location>
        <begin position="167"/>
        <end position="244"/>
    </location>
</feature>
<reference evidence="18" key="2">
    <citation type="submission" date="2025-08" db="UniProtKB">
        <authorList>
            <consortium name="Ensembl"/>
        </authorList>
    </citation>
    <scope>IDENTIFICATION</scope>
</reference>
<keyword evidence="7" id="KW-1133">Transmembrane helix</keyword>
<comment type="subcellular location">
    <subcellularLocation>
        <location evidence="1">Membrane</location>
        <topology evidence="1">Single-pass type I membrane protein</topology>
    </subcellularLocation>
</comment>
<dbReference type="SMART" id="SM00408">
    <property type="entry name" value="IGc2"/>
    <property type="match status" value="2"/>
</dbReference>
<dbReference type="InterPro" id="IPR013783">
    <property type="entry name" value="Ig-like_fold"/>
</dbReference>
<evidence type="ECO:0000256" key="3">
    <source>
        <dbReference type="ARBA" id="ARBA00022692"/>
    </source>
</evidence>
<keyword evidence="3" id="KW-0812">Transmembrane</keyword>
<dbReference type="InterPro" id="IPR013162">
    <property type="entry name" value="CD80_C2-set"/>
</dbReference>
<keyword evidence="9" id="KW-1015">Disulfide bond</keyword>
<evidence type="ECO:0000256" key="12">
    <source>
        <dbReference type="ARBA" id="ARBA00056535"/>
    </source>
</evidence>
<dbReference type="InterPro" id="IPR003598">
    <property type="entry name" value="Ig_sub2"/>
</dbReference>
<evidence type="ECO:0000256" key="16">
    <source>
        <dbReference type="SAM" id="MobiDB-lite"/>
    </source>
</evidence>
<name>A0A2K6MWL6_RHIBE</name>
<dbReference type="AlphaFoldDB" id="A0A2K6MWL6"/>
<reference evidence="18 19" key="1">
    <citation type="submission" date="2016-06" db="EMBL/GenBank/DDBJ databases">
        <title>Genome of Rhinopithecus bieti.</title>
        <authorList>
            <person name="Wu"/>
            <person name="C.-I. and Zhang"/>
            <person name="Y."/>
        </authorList>
    </citation>
    <scope>NUCLEOTIDE SEQUENCE</scope>
</reference>
<comment type="function">
    <text evidence="12">Plays a role in cell adhesion, and in cohesion of the endothelial monolayer at intercellular junctions in vascular tissue. Its expression may allow melanoma cells to interact with cellular elements of the vascular system, thereby enhancing hematogeneous tumor spread. Could be an adhesion molecule active in neural crest cells during embryonic development. Acts as a surface receptor that triggers tyrosine phosphorylation of FYN and PTK2/FAK1, and a transient increase in the intracellular calcium concentration.</text>
</comment>
<dbReference type="GeneTree" id="ENSGT00940000155838"/>
<evidence type="ECO:0000256" key="9">
    <source>
        <dbReference type="ARBA" id="ARBA00023157"/>
    </source>
</evidence>
<reference evidence="18" key="3">
    <citation type="submission" date="2025-09" db="UniProtKB">
        <authorList>
            <consortium name="Ensembl"/>
        </authorList>
    </citation>
    <scope>IDENTIFICATION</scope>
</reference>
<dbReference type="InterPro" id="IPR007110">
    <property type="entry name" value="Ig-like_dom"/>
</dbReference>
<evidence type="ECO:0000256" key="6">
    <source>
        <dbReference type="ARBA" id="ARBA00022889"/>
    </source>
</evidence>
<accession>A0A2K6MWL6</accession>
<protein>
    <recommendedName>
        <fullName evidence="13">Cell surface glycoprotein MUC18</fullName>
    </recommendedName>
    <alternativeName>
        <fullName evidence="15">Melanoma cell adhesion molecule</fullName>
    </alternativeName>
    <alternativeName>
        <fullName evidence="14">Melanoma-associated antigen MUC18</fullName>
    </alternativeName>
</protein>
<keyword evidence="19" id="KW-1185">Reference proteome</keyword>
<evidence type="ECO:0000256" key="1">
    <source>
        <dbReference type="ARBA" id="ARBA00004479"/>
    </source>
</evidence>
<organism evidence="18 19">
    <name type="scientific">Rhinopithecus bieti</name>
    <name type="common">Black snub-nosed monkey</name>
    <name type="synonym">Pygathrix bieti</name>
    <dbReference type="NCBI Taxonomy" id="61621"/>
    <lineage>
        <taxon>Eukaryota</taxon>
        <taxon>Metazoa</taxon>
        <taxon>Chordata</taxon>
        <taxon>Craniata</taxon>
        <taxon>Vertebrata</taxon>
        <taxon>Euteleostomi</taxon>
        <taxon>Mammalia</taxon>
        <taxon>Eutheria</taxon>
        <taxon>Euarchontoglires</taxon>
        <taxon>Primates</taxon>
        <taxon>Haplorrhini</taxon>
        <taxon>Catarrhini</taxon>
        <taxon>Cercopithecidae</taxon>
        <taxon>Colobinae</taxon>
        <taxon>Rhinopithecus</taxon>
    </lineage>
</organism>
<feature type="domain" description="Ig-like" evidence="17">
    <location>
        <begin position="353"/>
        <end position="433"/>
    </location>
</feature>
<dbReference type="PANTHER" id="PTHR11973">
    <property type="entry name" value="CELL SURFACE GLYCOPROTEIN MUC18-RELATED"/>
    <property type="match status" value="1"/>
</dbReference>
<gene>
    <name evidence="18" type="primary">MCAM</name>
</gene>
<evidence type="ECO:0000256" key="10">
    <source>
        <dbReference type="ARBA" id="ARBA00023180"/>
    </source>
</evidence>
<keyword evidence="2" id="KW-0597">Phosphoprotein</keyword>
<keyword evidence="6" id="KW-0130">Cell adhesion</keyword>
<dbReference type="SMART" id="SM00409">
    <property type="entry name" value="IG"/>
    <property type="match status" value="4"/>
</dbReference>
<evidence type="ECO:0000256" key="4">
    <source>
        <dbReference type="ARBA" id="ARBA00022729"/>
    </source>
</evidence>
<dbReference type="Pfam" id="PF13927">
    <property type="entry name" value="Ig_3"/>
    <property type="match status" value="3"/>
</dbReference>
<evidence type="ECO:0000313" key="19">
    <source>
        <dbReference type="Proteomes" id="UP000233180"/>
    </source>
</evidence>
<keyword evidence="11" id="KW-0393">Immunoglobulin domain</keyword>
<dbReference type="SUPFAM" id="SSF48726">
    <property type="entry name" value="Immunoglobulin"/>
    <property type="match status" value="3"/>
</dbReference>
<dbReference type="Proteomes" id="UP000233180">
    <property type="component" value="Unassembled WGS sequence"/>
</dbReference>
<keyword evidence="10" id="KW-0325">Glycoprotein</keyword>
<evidence type="ECO:0000256" key="15">
    <source>
        <dbReference type="ARBA" id="ARBA00082780"/>
    </source>
</evidence>
<dbReference type="Ensembl" id="ENSRBIT00000064199.1">
    <property type="protein sequence ID" value="ENSRBIP00000040169.1"/>
    <property type="gene ID" value="ENSRBIG00000043518.1"/>
</dbReference>
<dbReference type="GO" id="GO:0005055">
    <property type="term" value="F:laminin receptor activity"/>
    <property type="evidence" value="ECO:0007669"/>
    <property type="project" value="TreeGrafter"/>
</dbReference>
<keyword evidence="5" id="KW-0677">Repeat</keyword>
<keyword evidence="4" id="KW-0732">Signal</keyword>
<dbReference type="InterPro" id="IPR036179">
    <property type="entry name" value="Ig-like_dom_sf"/>
</dbReference>
<evidence type="ECO:0000256" key="14">
    <source>
        <dbReference type="ARBA" id="ARBA00078069"/>
    </source>
</evidence>
<dbReference type="InterPro" id="IPR051116">
    <property type="entry name" value="Surface_Rcpt/Adhesion_Mol"/>
</dbReference>
<dbReference type="PANTHER" id="PTHR11973:SF18">
    <property type="entry name" value="CELL SURFACE GLYCOPROTEIN MUC18"/>
    <property type="match status" value="1"/>
</dbReference>
<dbReference type="CDD" id="cd00096">
    <property type="entry name" value="Ig"/>
    <property type="match status" value="1"/>
</dbReference>
<evidence type="ECO:0000256" key="8">
    <source>
        <dbReference type="ARBA" id="ARBA00023136"/>
    </source>
</evidence>
<sequence>MVLLTAEFSILCISCSRVHHSPVSGHLDSCSFLSLQHSLHTSLDMSMSRPVNVFLGLTLSSKSAGLKGFQLAFVPGPLQGTGDSLDVDNPRVELEVGLRLSLPPLPPDPGVHIQSSQTVESSGLYTLQSILKAQLVKEDKDAQFYCELNYRLPSGNHMKESREVTVPVFYPTEKVWLEVEPVGMLKEGDRVEIRCLADGNPPPHFSISKQNPSTREAEEETTNDNGVLVLEPAQKEHSGLYECQGLDLDTMISLPSEPQELLVNYVSDVRVSPAAPERQEGSSLTLTCEAESSQDLEFQWLREETGQVLERGPVLQLHDLKREAGGGYRCVASVPSIPGLNRTQLVNVAVFGPPWMAFKERKVWVKENMMLNLSCEASGHPRPTISWNVNGTTSEQDQDPQRVLSTLNVLVTPELLETGVECTASSDLGKNTSVLFLELGEGCIPAGDGRGRPRHGQ</sequence>
<dbReference type="FunFam" id="2.60.40.10:FF:001086">
    <property type="entry name" value="Cell surface glycoprotein MUC18"/>
    <property type="match status" value="1"/>
</dbReference>
<dbReference type="FunFam" id="2.60.40.10:FF:001324">
    <property type="entry name" value="Cell surface glycoprotein MUC18"/>
    <property type="match status" value="1"/>
</dbReference>